<name>A0ABR9EHB1_9GAMM</name>
<dbReference type="EMBL" id="AQGV01000015">
    <property type="protein sequence ID" value="MBE0370377.1"/>
    <property type="molecule type" value="Genomic_DNA"/>
</dbReference>
<comment type="caution">
    <text evidence="1">The sequence shown here is derived from an EMBL/GenBank/DDBJ whole genome shotgun (WGS) entry which is preliminary data.</text>
</comment>
<keyword evidence="2" id="KW-1185">Reference proteome</keyword>
<evidence type="ECO:0000313" key="1">
    <source>
        <dbReference type="EMBL" id="MBE0370377.1"/>
    </source>
</evidence>
<sequence>MRSLKTCFVGVTLSVLLGCSDRAQQADSNFVPQNTQQTFSSKNSPIVFIDEAHNNFLTTNGRFRPFAQVLESDGYTVRPNQERFSAKSLHRADILVIANALDKNRKDWAPPFTDALTDEEVSIVKIWVQQGGSLFLIADHTPFPKMIENLAGQFGFKFSHGHVNNAMFYAHDKTLGDHIITAKVTQSEQLRYLPTGVTETVKSTIQPNSIERVRTFGGSAFKAPPEATSLLTFGEGAFSIVPDIPFQVNADTPRVSMDGWSQGAVLEIGKGRVAVFAEGMMFSSQLDTESGRTFGLASKGAEQNEMFLLNLMAWLAGVI</sequence>
<reference evidence="1 2" key="1">
    <citation type="submission" date="2015-03" db="EMBL/GenBank/DDBJ databases">
        <title>Genome sequence of Pseudoalteromonas aurantia.</title>
        <authorList>
            <person name="Xie B.-B."/>
            <person name="Rong J.-C."/>
            <person name="Qin Q.-L."/>
            <person name="Zhang Y.-Z."/>
        </authorList>
    </citation>
    <scope>NUCLEOTIDE SEQUENCE [LARGE SCALE GENOMIC DNA]</scope>
    <source>
        <strain evidence="1 2">208</strain>
    </source>
</reference>
<organism evidence="1 2">
    <name type="scientific">Pseudoalteromonas aurantia 208</name>
    <dbReference type="NCBI Taxonomy" id="1314867"/>
    <lineage>
        <taxon>Bacteria</taxon>
        <taxon>Pseudomonadati</taxon>
        <taxon>Pseudomonadota</taxon>
        <taxon>Gammaproteobacteria</taxon>
        <taxon>Alteromonadales</taxon>
        <taxon>Pseudoalteromonadaceae</taxon>
        <taxon>Pseudoalteromonas</taxon>
    </lineage>
</organism>
<dbReference type="PROSITE" id="PS51257">
    <property type="entry name" value="PROKAR_LIPOPROTEIN"/>
    <property type="match status" value="1"/>
</dbReference>
<proteinExistence type="predicted"/>
<dbReference type="RefSeq" id="WP_192509499.1">
    <property type="nucleotide sequence ID" value="NZ_AQGV01000015.1"/>
</dbReference>
<evidence type="ECO:0000313" key="2">
    <source>
        <dbReference type="Proteomes" id="UP000615755"/>
    </source>
</evidence>
<dbReference type="Proteomes" id="UP000615755">
    <property type="component" value="Unassembled WGS sequence"/>
</dbReference>
<protein>
    <recommendedName>
        <fullName evidence="3">DUF4350 domain-containing protein</fullName>
    </recommendedName>
</protein>
<dbReference type="SUPFAM" id="SSF52317">
    <property type="entry name" value="Class I glutamine amidotransferase-like"/>
    <property type="match status" value="1"/>
</dbReference>
<dbReference type="InterPro" id="IPR029062">
    <property type="entry name" value="Class_I_gatase-like"/>
</dbReference>
<accession>A0ABR9EHB1</accession>
<gene>
    <name evidence="1" type="ORF">PAUR_b0402</name>
</gene>
<evidence type="ECO:0008006" key="3">
    <source>
        <dbReference type="Google" id="ProtNLM"/>
    </source>
</evidence>